<dbReference type="EMBL" id="QFOD01000004">
    <property type="protein sequence ID" value="PZP34597.1"/>
    <property type="molecule type" value="Genomic_DNA"/>
</dbReference>
<sequence>MRIRQSHSRIGSLGVLGVSELGESIYRALLRHPALTPAELSGVLLVDETLLGSGIGELERLGLVTLAPGSPIRLHAAPPDIAVEALLNEQQARLQRARATIAELERERVQSADQRPVLEVIDSDLEAKRQPYSQSLERATTEVLCLVRPPFMVSAPGPRETTRTEARRRGVRFRNIVHPDTLQVPGWREVLKADIEDGEEVRLLPSIPFKMIITDRALGLLPLEAGNPTGPVLLLRRSAVLDALCGLFDSLWATAVPLGFRSDGSVSLGHAQSFSPQIDALVSLLASGVNDKAAAERLGISERTLMRRMELLYQQLNAKSRFQAGWMAALQASGAGGWSAAMPLGPRHDAGPS</sequence>
<name>A0A2W5DZF9_9BURK</name>
<dbReference type="PANTHER" id="PTHR34293">
    <property type="entry name" value="HTH-TYPE TRANSCRIPTIONAL REGULATOR TRMBL2"/>
    <property type="match status" value="1"/>
</dbReference>
<evidence type="ECO:0000259" key="2">
    <source>
        <dbReference type="SMART" id="SM00421"/>
    </source>
</evidence>
<feature type="domain" description="HTH luxR-type" evidence="2">
    <location>
        <begin position="271"/>
        <end position="328"/>
    </location>
</feature>
<gene>
    <name evidence="3" type="ORF">DI603_06505</name>
</gene>
<dbReference type="PANTHER" id="PTHR34293:SF1">
    <property type="entry name" value="HTH-TYPE TRANSCRIPTIONAL REGULATOR TRMBL2"/>
    <property type="match status" value="1"/>
</dbReference>
<dbReference type="AlphaFoldDB" id="A0A2W5DZF9"/>
<protein>
    <recommendedName>
        <fullName evidence="2">HTH luxR-type domain-containing protein</fullName>
    </recommendedName>
</protein>
<keyword evidence="1" id="KW-0175">Coiled coil</keyword>
<dbReference type="InterPro" id="IPR036388">
    <property type="entry name" value="WH-like_DNA-bd_sf"/>
</dbReference>
<reference evidence="3 4" key="1">
    <citation type="submission" date="2017-08" db="EMBL/GenBank/DDBJ databases">
        <title>Infants hospitalized years apart are colonized by the same room-sourced microbial strains.</title>
        <authorList>
            <person name="Brooks B."/>
            <person name="Olm M.R."/>
            <person name="Firek B.A."/>
            <person name="Baker R."/>
            <person name="Thomas B.C."/>
            <person name="Morowitz M.J."/>
            <person name="Banfield J.F."/>
        </authorList>
    </citation>
    <scope>NUCLEOTIDE SEQUENCE [LARGE SCALE GENOMIC DNA]</scope>
    <source>
        <strain evidence="3">S2_012_000_R2_81</strain>
    </source>
</reference>
<evidence type="ECO:0000313" key="3">
    <source>
        <dbReference type="EMBL" id="PZP34597.1"/>
    </source>
</evidence>
<accession>A0A2W5DZF9</accession>
<proteinExistence type="predicted"/>
<dbReference type="GO" id="GO:0006355">
    <property type="term" value="P:regulation of DNA-templated transcription"/>
    <property type="evidence" value="ECO:0007669"/>
    <property type="project" value="InterPro"/>
</dbReference>
<evidence type="ECO:0000313" key="4">
    <source>
        <dbReference type="Proteomes" id="UP000249633"/>
    </source>
</evidence>
<dbReference type="InterPro" id="IPR016032">
    <property type="entry name" value="Sig_transdc_resp-reg_C-effctor"/>
</dbReference>
<dbReference type="InterPro" id="IPR051797">
    <property type="entry name" value="TrmB-like"/>
</dbReference>
<dbReference type="SUPFAM" id="SSF46894">
    <property type="entry name" value="C-terminal effector domain of the bipartite response regulators"/>
    <property type="match status" value="1"/>
</dbReference>
<dbReference type="Gene3D" id="1.10.10.10">
    <property type="entry name" value="Winged helix-like DNA-binding domain superfamily/Winged helix DNA-binding domain"/>
    <property type="match status" value="2"/>
</dbReference>
<dbReference type="Proteomes" id="UP000249633">
    <property type="component" value="Unassembled WGS sequence"/>
</dbReference>
<evidence type="ECO:0000256" key="1">
    <source>
        <dbReference type="SAM" id="Coils"/>
    </source>
</evidence>
<feature type="coiled-coil region" evidence="1">
    <location>
        <begin position="87"/>
        <end position="114"/>
    </location>
</feature>
<dbReference type="SMART" id="SM00421">
    <property type="entry name" value="HTH_LUXR"/>
    <property type="match status" value="1"/>
</dbReference>
<dbReference type="InterPro" id="IPR000792">
    <property type="entry name" value="Tscrpt_reg_LuxR_C"/>
</dbReference>
<comment type="caution">
    <text evidence="3">The sequence shown here is derived from an EMBL/GenBank/DDBJ whole genome shotgun (WGS) entry which is preliminary data.</text>
</comment>
<organism evidence="3 4">
    <name type="scientific">Roseateles depolymerans</name>
    <dbReference type="NCBI Taxonomy" id="76731"/>
    <lineage>
        <taxon>Bacteria</taxon>
        <taxon>Pseudomonadati</taxon>
        <taxon>Pseudomonadota</taxon>
        <taxon>Betaproteobacteria</taxon>
        <taxon>Burkholderiales</taxon>
        <taxon>Sphaerotilaceae</taxon>
        <taxon>Roseateles</taxon>
    </lineage>
</organism>
<dbReference type="GO" id="GO:0003677">
    <property type="term" value="F:DNA binding"/>
    <property type="evidence" value="ECO:0007669"/>
    <property type="project" value="InterPro"/>
</dbReference>